<evidence type="ECO:0000313" key="5">
    <source>
        <dbReference type="EMBL" id="KKM70201.1"/>
    </source>
</evidence>
<dbReference type="Gene3D" id="3.50.50.60">
    <property type="entry name" value="FAD/NAD(P)-binding domain"/>
    <property type="match status" value="2"/>
</dbReference>
<dbReference type="InterPro" id="IPR023753">
    <property type="entry name" value="FAD/NAD-binding_dom"/>
</dbReference>
<protein>
    <recommendedName>
        <fullName evidence="4">Rubredoxin-like domain-containing protein</fullName>
    </recommendedName>
</protein>
<accession>A0A0F9K6A1</accession>
<dbReference type="Gene3D" id="3.30.390.30">
    <property type="match status" value="1"/>
</dbReference>
<feature type="domain" description="Rubredoxin-like" evidence="4">
    <location>
        <begin position="402"/>
        <end position="445"/>
    </location>
</feature>
<evidence type="ECO:0000256" key="3">
    <source>
        <dbReference type="ARBA" id="ARBA00022827"/>
    </source>
</evidence>
<proteinExistence type="predicted"/>
<dbReference type="PANTHER" id="PTHR43429:SF3">
    <property type="entry name" value="NITRITE REDUCTASE [NAD(P)H]"/>
    <property type="match status" value="1"/>
</dbReference>
<dbReference type="InterPro" id="IPR016156">
    <property type="entry name" value="FAD/NAD-linked_Rdtase_dimer_sf"/>
</dbReference>
<keyword evidence="2" id="KW-0285">Flavoprotein</keyword>
<dbReference type="SUPFAM" id="SSF51905">
    <property type="entry name" value="FAD/NAD(P)-binding domain"/>
    <property type="match status" value="2"/>
</dbReference>
<reference evidence="5" key="1">
    <citation type="journal article" date="2015" name="Nature">
        <title>Complex archaea that bridge the gap between prokaryotes and eukaryotes.</title>
        <authorList>
            <person name="Spang A."/>
            <person name="Saw J.H."/>
            <person name="Jorgensen S.L."/>
            <person name="Zaremba-Niedzwiedzka K."/>
            <person name="Martijn J."/>
            <person name="Lind A.E."/>
            <person name="van Eijk R."/>
            <person name="Schleper C."/>
            <person name="Guy L."/>
            <person name="Ettema T.J."/>
        </authorList>
    </citation>
    <scope>NUCLEOTIDE SEQUENCE</scope>
</reference>
<evidence type="ECO:0000259" key="4">
    <source>
        <dbReference type="PROSITE" id="PS50903"/>
    </source>
</evidence>
<dbReference type="InterPro" id="IPR024934">
    <property type="entry name" value="Rubredoxin-like_dom"/>
</dbReference>
<organism evidence="5">
    <name type="scientific">marine sediment metagenome</name>
    <dbReference type="NCBI Taxonomy" id="412755"/>
    <lineage>
        <taxon>unclassified sequences</taxon>
        <taxon>metagenomes</taxon>
        <taxon>ecological metagenomes</taxon>
    </lineage>
</organism>
<dbReference type="EMBL" id="LAZR01009858">
    <property type="protein sequence ID" value="KKM70201.1"/>
    <property type="molecule type" value="Genomic_DNA"/>
</dbReference>
<comment type="caution">
    <text evidence="5">The sequence shown here is derived from an EMBL/GenBank/DDBJ whole genome shotgun (WGS) entry which is preliminary data.</text>
</comment>
<sequence>MKIAIIGNNVAGTFSAQNLRILDKKVEIEIFSIESYPYYSRIKLPELISGKVSINDLIVFKDDWYKKNNIKYNLNKKVIRIDSKNKNFFIENQPESFSYDKLILATGSMPNIPAIRNAQEMLKKGVFTLRNIDDVLEIRDYIKKHDVKKSVIIGGGLLGLELAKQIKECDLDTTVVEFFPRLLPRQLDNDCANMLKSEIEKMGITVILNANTEEILGNDNVKGIKLKDGRDFDAEIILIQAGISPTIDLAKEANLKTNRGIIVNEFLETSESDIFAVGDCIEYKNQIWGIIPACMEQSKIVAASVLGEKNTEYKGTTPKNTLKIIGLDLTSIGVFDPSEEEGGGWEILRKADKEKCCYQKIVLKDNKLKGAILFGDNKALSFIYNNMEENVNKTEMRKLLELYIWVCSNCGTEYDEGLMENLFEKLPPDWKCPNCKALKEKFKKK</sequence>
<dbReference type="Pfam" id="PF07992">
    <property type="entry name" value="Pyr_redox_2"/>
    <property type="match status" value="1"/>
</dbReference>
<evidence type="ECO:0000256" key="2">
    <source>
        <dbReference type="ARBA" id="ARBA00022630"/>
    </source>
</evidence>
<dbReference type="GO" id="GO:0005506">
    <property type="term" value="F:iron ion binding"/>
    <property type="evidence" value="ECO:0007669"/>
    <property type="project" value="InterPro"/>
</dbReference>
<dbReference type="InterPro" id="IPR050260">
    <property type="entry name" value="FAD-bd_OxRdtase"/>
</dbReference>
<dbReference type="PROSITE" id="PS50903">
    <property type="entry name" value="RUBREDOXIN_LIKE"/>
    <property type="match status" value="1"/>
</dbReference>
<evidence type="ECO:0000256" key="1">
    <source>
        <dbReference type="ARBA" id="ARBA00001974"/>
    </source>
</evidence>
<dbReference type="InterPro" id="IPR036188">
    <property type="entry name" value="FAD/NAD-bd_sf"/>
</dbReference>
<dbReference type="InterPro" id="IPR041575">
    <property type="entry name" value="Rubredoxin_C"/>
</dbReference>
<keyword evidence="3" id="KW-0274">FAD</keyword>
<dbReference type="PRINTS" id="PR00368">
    <property type="entry name" value="FADPNR"/>
</dbReference>
<gene>
    <name evidence="5" type="ORF">LCGC14_1443140</name>
</gene>
<dbReference type="PRINTS" id="PR00411">
    <property type="entry name" value="PNDRDTASEI"/>
</dbReference>
<dbReference type="Pfam" id="PF18267">
    <property type="entry name" value="Rubredoxin_C"/>
    <property type="match status" value="1"/>
</dbReference>
<name>A0A0F9K6A1_9ZZZZ</name>
<dbReference type="GO" id="GO:0016491">
    <property type="term" value="F:oxidoreductase activity"/>
    <property type="evidence" value="ECO:0007669"/>
    <property type="project" value="InterPro"/>
</dbReference>
<dbReference type="SUPFAM" id="SSF57802">
    <property type="entry name" value="Rubredoxin-like"/>
    <property type="match status" value="1"/>
</dbReference>
<dbReference type="AlphaFoldDB" id="A0A0F9K6A1"/>
<dbReference type="PANTHER" id="PTHR43429">
    <property type="entry name" value="PYRIDINE NUCLEOTIDE-DISULFIDE OXIDOREDUCTASE DOMAIN-CONTAINING"/>
    <property type="match status" value="1"/>
</dbReference>
<comment type="cofactor">
    <cofactor evidence="1">
        <name>FAD</name>
        <dbReference type="ChEBI" id="CHEBI:57692"/>
    </cofactor>
</comment>
<dbReference type="Gene3D" id="2.20.28.10">
    <property type="match status" value="1"/>
</dbReference>